<organism evidence="1 2">
    <name type="scientific">Serratia marcescens</name>
    <dbReference type="NCBI Taxonomy" id="615"/>
    <lineage>
        <taxon>Bacteria</taxon>
        <taxon>Pseudomonadati</taxon>
        <taxon>Pseudomonadota</taxon>
        <taxon>Gammaproteobacteria</taxon>
        <taxon>Enterobacterales</taxon>
        <taxon>Yersiniaceae</taxon>
        <taxon>Serratia</taxon>
    </lineage>
</organism>
<name>A0AA46K2B3_SERMA</name>
<gene>
    <name evidence="1" type="ORF">FHU12_0597</name>
</gene>
<proteinExistence type="predicted"/>
<dbReference type="AlphaFoldDB" id="A0AA46K2B3"/>
<evidence type="ECO:0000313" key="2">
    <source>
        <dbReference type="Proteomes" id="UP000320710"/>
    </source>
</evidence>
<accession>A0AA46K2B3</accession>
<dbReference type="Proteomes" id="UP000320710">
    <property type="component" value="Unassembled WGS sequence"/>
</dbReference>
<protein>
    <submittedName>
        <fullName evidence="1">Uncharacterized protein</fullName>
    </submittedName>
</protein>
<sequence length="88" mass="9878">MSEWIYPDVIKKLRFSCAAFLEGKLSVAEVQSEIDNAGNSIVAIEEKWLRQVLLDAESDIELLIFTIDNEKLTEAVTPIVQNIIKAIS</sequence>
<dbReference type="EMBL" id="VFMJ01000001">
    <property type="protein sequence ID" value="TQI83132.1"/>
    <property type="molecule type" value="Genomic_DNA"/>
</dbReference>
<comment type="caution">
    <text evidence="1">The sequence shown here is derived from an EMBL/GenBank/DDBJ whole genome shotgun (WGS) entry which is preliminary data.</text>
</comment>
<evidence type="ECO:0000313" key="1">
    <source>
        <dbReference type="EMBL" id="TQI83132.1"/>
    </source>
</evidence>
<reference evidence="1 2" key="1">
    <citation type="submission" date="2019-06" db="EMBL/GenBank/DDBJ databases">
        <authorList>
            <person name="Deangelis K."/>
            <person name="Huntemann M."/>
            <person name="Clum A."/>
            <person name="Pillay M."/>
            <person name="Palaniappan K."/>
            <person name="Varghese N."/>
            <person name="Mikhailova N."/>
            <person name="Stamatis D."/>
            <person name="Reddy T."/>
            <person name="Daum C."/>
            <person name="Shapiro N."/>
            <person name="Ivanova N."/>
            <person name="Kyrpides N."/>
            <person name="Woyke T."/>
        </authorList>
    </citation>
    <scope>NUCLEOTIDE SEQUENCE [LARGE SCALE GENOMIC DNA]</scope>
    <source>
        <strain evidence="1 2">106R</strain>
    </source>
</reference>
<reference evidence="1 2" key="2">
    <citation type="submission" date="2019-07" db="EMBL/GenBank/DDBJ databases">
        <title>Investigation of anaerobic lignin degradation for improved lignocellulosic biofuels.</title>
        <authorList>
            <person name="Deangelis K.PhD."/>
        </authorList>
    </citation>
    <scope>NUCLEOTIDE SEQUENCE [LARGE SCALE GENOMIC DNA]</scope>
    <source>
        <strain evidence="1 2">106R</strain>
    </source>
</reference>
<dbReference type="RefSeq" id="WP_185742270.1">
    <property type="nucleotide sequence ID" value="NZ_VFMJ01000001.1"/>
</dbReference>